<feature type="domain" description="VWFA" evidence="2">
    <location>
        <begin position="390"/>
        <end position="561"/>
    </location>
</feature>
<dbReference type="SMART" id="SM00327">
    <property type="entry name" value="VWA"/>
    <property type="match status" value="1"/>
</dbReference>
<comment type="caution">
    <text evidence="3">The sequence shown here is derived from an EMBL/GenBank/DDBJ whole genome shotgun (WGS) entry which is preliminary data.</text>
</comment>
<dbReference type="Pfam" id="PF13531">
    <property type="entry name" value="SBP_bac_11"/>
    <property type="match status" value="1"/>
</dbReference>
<dbReference type="PANTHER" id="PTHR10338:SF108">
    <property type="entry name" value="INTER-ALPHA-TRYPSIN INHIBITOR HEAVY CHAIN H4-LIKE PROTEIN"/>
    <property type="match status" value="1"/>
</dbReference>
<evidence type="ECO:0000313" key="3">
    <source>
        <dbReference type="EMBL" id="ODM05151.1"/>
    </source>
</evidence>
<dbReference type="Proteomes" id="UP000094067">
    <property type="component" value="Unassembled WGS sequence"/>
</dbReference>
<dbReference type="Gene3D" id="3.40.50.410">
    <property type="entry name" value="von Willebrand factor, type A domain"/>
    <property type="match status" value="1"/>
</dbReference>
<evidence type="ECO:0000313" key="4">
    <source>
        <dbReference type="Proteomes" id="UP000094067"/>
    </source>
</evidence>
<dbReference type="Pfam" id="PF00092">
    <property type="entry name" value="VWA"/>
    <property type="match status" value="1"/>
</dbReference>
<keyword evidence="1" id="KW-1133">Transmembrane helix</keyword>
<gene>
    <name evidence="3" type="ORF">BEI61_01034</name>
</gene>
<dbReference type="InterPro" id="IPR050934">
    <property type="entry name" value="ITIH"/>
</dbReference>
<dbReference type="SUPFAM" id="SSF53300">
    <property type="entry name" value="vWA-like"/>
    <property type="match status" value="1"/>
</dbReference>
<keyword evidence="1" id="KW-0812">Transmembrane</keyword>
<dbReference type="EMBL" id="MCGH01000002">
    <property type="protein sequence ID" value="ODM05151.1"/>
    <property type="molecule type" value="Genomic_DNA"/>
</dbReference>
<feature type="transmembrane region" description="Helical" evidence="1">
    <location>
        <begin position="6"/>
        <end position="26"/>
    </location>
</feature>
<evidence type="ECO:0000256" key="1">
    <source>
        <dbReference type="SAM" id="Phobius"/>
    </source>
</evidence>
<dbReference type="PROSITE" id="PS50234">
    <property type="entry name" value="VWFA"/>
    <property type="match status" value="1"/>
</dbReference>
<evidence type="ECO:0000259" key="2">
    <source>
        <dbReference type="PROSITE" id="PS50234"/>
    </source>
</evidence>
<dbReference type="SUPFAM" id="SSF53850">
    <property type="entry name" value="Periplasmic binding protein-like II"/>
    <property type="match status" value="1"/>
</dbReference>
<dbReference type="InterPro" id="IPR002035">
    <property type="entry name" value="VWF_A"/>
</dbReference>
<keyword evidence="1" id="KW-0472">Membrane</keyword>
<name>A0A1E3A9R4_9FIRM</name>
<dbReference type="PANTHER" id="PTHR10338">
    <property type="entry name" value="INTER-ALPHA-TRYPSIN INHIBITOR HEAVY CHAIN FAMILY MEMBER"/>
    <property type="match status" value="1"/>
</dbReference>
<sequence>MGKNKIGILAAVIVIVCAVVFGGIYLTRNLGKSDKVISQESALSSLEKMVNKISPDTAAPVKSPVEFDAGEDEAAELPDIDTCEIGTPASTSLYAEIYSSPEKAGTGTDAWLCEMAEDFNRQGFTVNDQEVSIQVRKVNSGQALDYIATGKAVPDGFSPSSMLWVDMLNAKGVETDVITERMVGNVAGILLSDATYKKITEKYGSVDLKAITEATEAGEFTMGYTNPFASSAGLNFLVCTLERYDKSNPLSETAVDGFRKFQENVPFVALTTMQMREAAERGTLDGFILEYQSYQNDSALSRNYKFTPFGYRHDNPLVSVGETSPEKKEILQMFAEFCSSEEAVKRADEFGFNGMEDYVCEYDTVSGDVLVDAQKLYKVNKDNGKPVIGVFVTDTSGSMAGAPLNALQESLINSMKYINADNYIGLVSYSDDVTIEVPIGKFDLNQQSLFKGAVENLYASGGTATFDGICVAMDMINKALEENPGAKPMIFVLSDGETNSGYSLNDIRNVLSGLKIPVYTIGYNADLAALQSISAVNEAASIDASTDDVVYQLKNLFNANM</sequence>
<reference evidence="3 4" key="1">
    <citation type="submission" date="2016-07" db="EMBL/GenBank/DDBJ databases">
        <title>Characterization of isolates of Eisenbergiella tayi derived from blood cultures, using whole genome sequencing.</title>
        <authorList>
            <person name="Burdz T."/>
            <person name="Wiebe D."/>
            <person name="Huynh C."/>
            <person name="Bernard K."/>
        </authorList>
    </citation>
    <scope>NUCLEOTIDE SEQUENCE [LARGE SCALE GENOMIC DNA]</scope>
    <source>
        <strain evidence="3 4">NML 110608</strain>
    </source>
</reference>
<proteinExistence type="predicted"/>
<dbReference type="InterPro" id="IPR036465">
    <property type="entry name" value="vWFA_dom_sf"/>
</dbReference>
<dbReference type="CDD" id="cd00198">
    <property type="entry name" value="vWFA"/>
    <property type="match status" value="1"/>
</dbReference>
<protein>
    <submittedName>
        <fullName evidence="3">von Willebrand factor type A domain protein</fullName>
    </submittedName>
</protein>
<dbReference type="AlphaFoldDB" id="A0A1E3A9R4"/>
<organism evidence="3 4">
    <name type="scientific">Eisenbergiella tayi</name>
    <dbReference type="NCBI Taxonomy" id="1432052"/>
    <lineage>
        <taxon>Bacteria</taxon>
        <taxon>Bacillati</taxon>
        <taxon>Bacillota</taxon>
        <taxon>Clostridia</taxon>
        <taxon>Lachnospirales</taxon>
        <taxon>Lachnospiraceae</taxon>
        <taxon>Eisenbergiella</taxon>
    </lineage>
</organism>
<accession>A0A1E3A9R4</accession>
<dbReference type="RefSeq" id="WP_069153323.1">
    <property type="nucleotide sequence ID" value="NZ_MCGH01000002.1"/>
</dbReference>